<organism evidence="2 3">
    <name type="scientific">Cohnella soli</name>
    <dbReference type="NCBI Taxonomy" id="425005"/>
    <lineage>
        <taxon>Bacteria</taxon>
        <taxon>Bacillati</taxon>
        <taxon>Bacillota</taxon>
        <taxon>Bacilli</taxon>
        <taxon>Bacillales</taxon>
        <taxon>Paenibacillaceae</taxon>
        <taxon>Cohnella</taxon>
    </lineage>
</organism>
<dbReference type="RefSeq" id="WP_378138209.1">
    <property type="nucleotide sequence ID" value="NZ_JBHSMI010000052.1"/>
</dbReference>
<gene>
    <name evidence="2" type="ORF">ACFPOF_26040</name>
</gene>
<name>A0ABW0I1D0_9BACL</name>
<feature type="domain" description="SGNH hydrolase-type esterase" evidence="1">
    <location>
        <begin position="377"/>
        <end position="511"/>
    </location>
</feature>
<sequence>MKVNVSGLAVIPTKPASMNVIVEPGKISMGPQVIELAEAASIRIREAGQRRFNNQIYRIVGEGTVSPSGWNGEDVRGTAGMPYQRMVPGSLQVYSKDREKRYVPEFDYTQDSYWGTIKRHPQGEIGVGQELSIDYSVWLCRYDALVLLEDGTIQVVEGDSEAPESRELLLPEPPTVKTGVVLAHVFTGWGQSSIYGGGSTVTANRSLSARSTNSLPVLAGRYEDMVERTYVVEVTAAEGDSRGQYQVRIGATGEDYGTNDSLTMETLRWTDKKLLPHDRELPLVLQSAYRYPVSWGLKLDFSQIGLDANGSDEHVDLSGQYIVHAYPEMIFDRRQALNGIDPLDFIPLEQRDHLDGFRDKLASGNPVRIAFFGASNARHGLWPAQVVRKLRQAYPHTAISTSVIAYGGEEMRHGRHRFHPEVLPVQPDLIVMEYFINDVCYGNPEETEQAARFILRSIREAGIPCIVLTNNGANPLFSRNGSSSSFQQYHELYRGLAAEYQVAFVGGYGYFKNLHMFGKYFITELKGNMVNHPYGIVDQNWGLFDSVFSNAILNILGTPGGNDGR</sequence>
<evidence type="ECO:0000313" key="2">
    <source>
        <dbReference type="EMBL" id="MFC5406216.1"/>
    </source>
</evidence>
<dbReference type="Pfam" id="PF13472">
    <property type="entry name" value="Lipase_GDSL_2"/>
    <property type="match status" value="1"/>
</dbReference>
<dbReference type="Proteomes" id="UP001596113">
    <property type="component" value="Unassembled WGS sequence"/>
</dbReference>
<dbReference type="EMBL" id="JBHSMI010000052">
    <property type="protein sequence ID" value="MFC5406216.1"/>
    <property type="molecule type" value="Genomic_DNA"/>
</dbReference>
<accession>A0ABW0I1D0</accession>
<dbReference type="InterPro" id="IPR013830">
    <property type="entry name" value="SGNH_hydro"/>
</dbReference>
<dbReference type="SUPFAM" id="SSF52266">
    <property type="entry name" value="SGNH hydrolase"/>
    <property type="match status" value="1"/>
</dbReference>
<dbReference type="InterPro" id="IPR036514">
    <property type="entry name" value="SGNH_hydro_sf"/>
</dbReference>
<dbReference type="Gene3D" id="3.40.50.1110">
    <property type="entry name" value="SGNH hydrolase"/>
    <property type="match status" value="1"/>
</dbReference>
<reference evidence="3" key="1">
    <citation type="journal article" date="2019" name="Int. J. Syst. Evol. Microbiol.">
        <title>The Global Catalogue of Microorganisms (GCM) 10K type strain sequencing project: providing services to taxonomists for standard genome sequencing and annotation.</title>
        <authorList>
            <consortium name="The Broad Institute Genomics Platform"/>
            <consortium name="The Broad Institute Genome Sequencing Center for Infectious Disease"/>
            <person name="Wu L."/>
            <person name="Ma J."/>
        </authorList>
    </citation>
    <scope>NUCLEOTIDE SEQUENCE [LARGE SCALE GENOMIC DNA]</scope>
    <source>
        <strain evidence="3">CGMCC 1.18575</strain>
    </source>
</reference>
<comment type="caution">
    <text evidence="2">The sequence shown here is derived from an EMBL/GenBank/DDBJ whole genome shotgun (WGS) entry which is preliminary data.</text>
</comment>
<evidence type="ECO:0000259" key="1">
    <source>
        <dbReference type="Pfam" id="PF13472"/>
    </source>
</evidence>
<keyword evidence="3" id="KW-1185">Reference proteome</keyword>
<protein>
    <submittedName>
        <fullName evidence="2">GDSL-type esterase/lipase family protein</fullName>
    </submittedName>
</protein>
<proteinExistence type="predicted"/>
<evidence type="ECO:0000313" key="3">
    <source>
        <dbReference type="Proteomes" id="UP001596113"/>
    </source>
</evidence>